<dbReference type="PANTHER" id="PTHR30160">
    <property type="entry name" value="TETRAACYLDISACCHARIDE 4'-KINASE-RELATED"/>
    <property type="match status" value="1"/>
</dbReference>
<evidence type="ECO:0008006" key="3">
    <source>
        <dbReference type="Google" id="ProtNLM"/>
    </source>
</evidence>
<dbReference type="EMBL" id="BAABFA010000010">
    <property type="protein sequence ID" value="GAA4464552.1"/>
    <property type="molecule type" value="Genomic_DNA"/>
</dbReference>
<dbReference type="RefSeq" id="WP_345080994.1">
    <property type="nucleotide sequence ID" value="NZ_BAABFA010000010.1"/>
</dbReference>
<dbReference type="SUPFAM" id="SSF53756">
    <property type="entry name" value="UDP-Glycosyltransferase/glycogen phosphorylase"/>
    <property type="match status" value="1"/>
</dbReference>
<gene>
    <name evidence="1" type="ORF">GCM10023093_15100</name>
</gene>
<keyword evidence="2" id="KW-1185">Reference proteome</keyword>
<evidence type="ECO:0000313" key="1">
    <source>
        <dbReference type="EMBL" id="GAA4464552.1"/>
    </source>
</evidence>
<name>A0ABP8NFG0_9BACT</name>
<accession>A0ABP8NFG0</accession>
<sequence length="380" mass="42779">MRLFYQMSTGKKILLLHLHSNGDCLYATAIARQIKHDHPGCRLTWVVATWAKSVLENNPYIDEIVEVPDVNKNTNTRIHREQLRAALAKKAAGEYDEVFSTQLIDDNIAYYDGTIRSGILRAYGRPITQGVQPVLRLREAEIATTAAFAERHKLAEYRNVILFEFAPQSGQLAITTDMALNIARQIVENPGTCIILSSANRIDAGDARIIDGSVLTLRETAALSHYCTLLIGCSSGISWITTSDAGKMLPMLQILDAYMPWVNPITRDFERCGMPDDEVLEIYDNDPAFIVRCAGEILNGDIREVKKKYQKPLPLHFIGTSRNIYNMLCFLQFGAIAKHIRINVSVWGWHPLLVRAIVWGFVSAPFKLVRNVVVKRVLKK</sequence>
<comment type="caution">
    <text evidence="1">The sequence shown here is derived from an EMBL/GenBank/DDBJ whole genome shotgun (WGS) entry which is preliminary data.</text>
</comment>
<reference evidence="2" key="1">
    <citation type="journal article" date="2019" name="Int. J. Syst. Evol. Microbiol.">
        <title>The Global Catalogue of Microorganisms (GCM) 10K type strain sequencing project: providing services to taxonomists for standard genome sequencing and annotation.</title>
        <authorList>
            <consortium name="The Broad Institute Genomics Platform"/>
            <consortium name="The Broad Institute Genome Sequencing Center for Infectious Disease"/>
            <person name="Wu L."/>
            <person name="Ma J."/>
        </authorList>
    </citation>
    <scope>NUCLEOTIDE SEQUENCE [LARGE SCALE GENOMIC DNA]</scope>
    <source>
        <strain evidence="2">JCM 32105</strain>
    </source>
</reference>
<protein>
    <recommendedName>
        <fullName evidence="3">Glycosyltransferase family 9 protein</fullName>
    </recommendedName>
</protein>
<evidence type="ECO:0000313" key="2">
    <source>
        <dbReference type="Proteomes" id="UP001500067"/>
    </source>
</evidence>
<dbReference type="Gene3D" id="3.40.50.2000">
    <property type="entry name" value="Glycogen Phosphorylase B"/>
    <property type="match status" value="1"/>
</dbReference>
<dbReference type="PANTHER" id="PTHR30160:SF1">
    <property type="entry name" value="LIPOPOLYSACCHARIDE 1,2-N-ACETYLGLUCOSAMINETRANSFERASE-RELATED"/>
    <property type="match status" value="1"/>
</dbReference>
<organism evidence="1 2">
    <name type="scientific">Nemorincola caseinilytica</name>
    <dbReference type="NCBI Taxonomy" id="2054315"/>
    <lineage>
        <taxon>Bacteria</taxon>
        <taxon>Pseudomonadati</taxon>
        <taxon>Bacteroidota</taxon>
        <taxon>Chitinophagia</taxon>
        <taxon>Chitinophagales</taxon>
        <taxon>Chitinophagaceae</taxon>
        <taxon>Nemorincola</taxon>
    </lineage>
</organism>
<dbReference type="InterPro" id="IPR051199">
    <property type="entry name" value="LPS_LOS_Heptosyltrfase"/>
</dbReference>
<proteinExistence type="predicted"/>
<dbReference type="Proteomes" id="UP001500067">
    <property type="component" value="Unassembled WGS sequence"/>
</dbReference>